<dbReference type="PANTHER" id="PTHR11078">
    <property type="entry name" value="N UTILIZATION SUBSTANCE PROTEIN B-RELATED"/>
    <property type="match status" value="1"/>
</dbReference>
<keyword evidence="3" id="KW-0694">RNA-binding</keyword>
<evidence type="ECO:0000256" key="5">
    <source>
        <dbReference type="ARBA" id="ARBA00023163"/>
    </source>
</evidence>
<dbReference type="Gene3D" id="1.10.940.10">
    <property type="entry name" value="NusB-like"/>
    <property type="match status" value="1"/>
</dbReference>
<dbReference type="GO" id="GO:0003723">
    <property type="term" value="F:RNA binding"/>
    <property type="evidence" value="ECO:0007669"/>
    <property type="project" value="UniProtKB-KW"/>
</dbReference>
<accession>A0A061GQJ9</accession>
<feature type="domain" description="NusB/RsmB/TIM44" evidence="6">
    <location>
        <begin position="122"/>
        <end position="208"/>
    </location>
</feature>
<evidence type="ECO:0000256" key="3">
    <source>
        <dbReference type="ARBA" id="ARBA00022884"/>
    </source>
</evidence>
<keyword evidence="5" id="KW-0804">Transcription</keyword>
<dbReference type="SUPFAM" id="SSF48013">
    <property type="entry name" value="NusB-like"/>
    <property type="match status" value="1"/>
</dbReference>
<dbReference type="GO" id="GO:0031564">
    <property type="term" value="P:transcription antitermination"/>
    <property type="evidence" value="ECO:0007669"/>
    <property type="project" value="UniProtKB-KW"/>
</dbReference>
<dbReference type="GO" id="GO:0006353">
    <property type="term" value="P:DNA-templated transcription termination"/>
    <property type="evidence" value="ECO:0007669"/>
    <property type="project" value="InterPro"/>
</dbReference>
<evidence type="ECO:0000313" key="8">
    <source>
        <dbReference type="Proteomes" id="UP000026915"/>
    </source>
</evidence>
<keyword evidence="8" id="KW-1185">Reference proteome</keyword>
<sequence length="225" mass="25019">MPSLSFSFSCFCFFSFCFHHRVEFNIGRLGRLIVYAACLQGSDPIRLFEKRVNATREPGYEFDKASLLQYNHMSFGGPPVTTQSAEEADELLRSDEQDSAIEAEVLSAPPKLVYSKLLLRFTRKLLVAIVDKWDSHVLVIDKIAPLNWKNEPAGRILELSILHLAMSEMTVLGTRHQIVINEAVDLAKRFCDGAAPRVINGCLRTFVKDLAGTGIAQASKQGSAT</sequence>
<dbReference type="Pfam" id="PF01029">
    <property type="entry name" value="NusB"/>
    <property type="match status" value="1"/>
</dbReference>
<reference evidence="7 8" key="1">
    <citation type="journal article" date="2013" name="Genome Biol.">
        <title>The genome sequence of the most widely cultivated cacao type and its use to identify candidate genes regulating pod color.</title>
        <authorList>
            <person name="Motamayor J.C."/>
            <person name="Mockaitis K."/>
            <person name="Schmutz J."/>
            <person name="Haiminen N."/>
            <person name="Iii D.L."/>
            <person name="Cornejo O."/>
            <person name="Findley S.D."/>
            <person name="Zheng P."/>
            <person name="Utro F."/>
            <person name="Royaert S."/>
            <person name="Saski C."/>
            <person name="Jenkins J."/>
            <person name="Podicheti R."/>
            <person name="Zhao M."/>
            <person name="Scheffler B.E."/>
            <person name="Stack J.C."/>
            <person name="Feltus F.A."/>
            <person name="Mustiga G.M."/>
            <person name="Amores F."/>
            <person name="Phillips W."/>
            <person name="Marelli J.P."/>
            <person name="May G.D."/>
            <person name="Shapiro H."/>
            <person name="Ma J."/>
            <person name="Bustamante C.D."/>
            <person name="Schnell R.J."/>
            <person name="Main D."/>
            <person name="Gilbert D."/>
            <person name="Parida L."/>
            <person name="Kuhn D.N."/>
        </authorList>
    </citation>
    <scope>NUCLEOTIDE SEQUENCE [LARGE SCALE GENOMIC DNA]</scope>
    <source>
        <strain evidence="8">cv. Matina 1-6</strain>
    </source>
</reference>
<keyword evidence="2" id="KW-0889">Transcription antitermination</keyword>
<gene>
    <name evidence="7" type="ORF">TCM_038626</name>
</gene>
<proteinExistence type="inferred from homology"/>
<evidence type="ECO:0000259" key="6">
    <source>
        <dbReference type="Pfam" id="PF01029"/>
    </source>
</evidence>
<dbReference type="InterPro" id="IPR035926">
    <property type="entry name" value="NusB-like_sf"/>
</dbReference>
<protein>
    <submittedName>
        <fullName evidence="7">Antitermination NusB domain-containing protein isoform 2</fullName>
    </submittedName>
</protein>
<dbReference type="InterPro" id="IPR006027">
    <property type="entry name" value="NusB_RsmB_TIM44"/>
</dbReference>
<dbReference type="PANTHER" id="PTHR11078:SF3">
    <property type="entry name" value="ANTITERMINATION NUSB DOMAIN-CONTAINING PROTEIN"/>
    <property type="match status" value="1"/>
</dbReference>
<evidence type="ECO:0000256" key="1">
    <source>
        <dbReference type="ARBA" id="ARBA00005952"/>
    </source>
</evidence>
<dbReference type="AlphaFoldDB" id="A0A061GQJ9"/>
<organism evidence="7 8">
    <name type="scientific">Theobroma cacao</name>
    <name type="common">Cacao</name>
    <name type="synonym">Cocoa</name>
    <dbReference type="NCBI Taxonomy" id="3641"/>
    <lineage>
        <taxon>Eukaryota</taxon>
        <taxon>Viridiplantae</taxon>
        <taxon>Streptophyta</taxon>
        <taxon>Embryophyta</taxon>
        <taxon>Tracheophyta</taxon>
        <taxon>Spermatophyta</taxon>
        <taxon>Magnoliopsida</taxon>
        <taxon>eudicotyledons</taxon>
        <taxon>Gunneridae</taxon>
        <taxon>Pentapetalae</taxon>
        <taxon>rosids</taxon>
        <taxon>malvids</taxon>
        <taxon>Malvales</taxon>
        <taxon>Malvaceae</taxon>
        <taxon>Byttnerioideae</taxon>
        <taxon>Theobroma</taxon>
    </lineage>
</organism>
<dbReference type="InterPro" id="IPR011605">
    <property type="entry name" value="NusB_fam"/>
</dbReference>
<evidence type="ECO:0000256" key="4">
    <source>
        <dbReference type="ARBA" id="ARBA00023015"/>
    </source>
</evidence>
<dbReference type="Proteomes" id="UP000026915">
    <property type="component" value="Chromosome 9"/>
</dbReference>
<dbReference type="HOGENOM" id="CLU_065043_2_0_1"/>
<dbReference type="EMBL" id="CM001887">
    <property type="protein sequence ID" value="EOY31648.1"/>
    <property type="molecule type" value="Genomic_DNA"/>
</dbReference>
<evidence type="ECO:0000313" key="7">
    <source>
        <dbReference type="EMBL" id="EOY31648.1"/>
    </source>
</evidence>
<evidence type="ECO:0000256" key="2">
    <source>
        <dbReference type="ARBA" id="ARBA00022814"/>
    </source>
</evidence>
<dbReference type="Gramene" id="EOY31648">
    <property type="protein sequence ID" value="EOY31648"/>
    <property type="gene ID" value="TCM_038626"/>
</dbReference>
<keyword evidence="4" id="KW-0805">Transcription regulation</keyword>
<comment type="similarity">
    <text evidence="1">Belongs to the NusB family.</text>
</comment>
<name>A0A061GQJ9_THECC</name>